<dbReference type="OrthoDB" id="1550413at2"/>
<protein>
    <submittedName>
        <fullName evidence="2">Uncharacterized protein</fullName>
    </submittedName>
</protein>
<dbReference type="KEGG" id="amob:HG15A2_09490"/>
<gene>
    <name evidence="2" type="ORF">HG15A2_09490</name>
</gene>
<sequence>MTLIDLWNSDRTQVTSKRLEQLIAFAGEGKLRDGNETTAELRALLAVVPSDILGEWIEECLTSRFSDFGFVVQDIVNEIGHRLNFVVRPGVYRGHSNEGYDGLWQIPNGQSILVESKCSTAYSINLARIADYRKQIAPDLAVEPESISILLVVGDESTEDLEAQVRGSRFAWDIRLLGMRALFRLLQLRESLDDPAVERQIQNLLIPKEFTRLDSIVDLVFSTAEDAQDNTEEPEVEHSEPRTKDTPAANFHGEILPRLERRFGKSLVKRSRVVWGSPDDSVLVSCQVSREYDSGGYWFGLKRTTKESLEKHGNAHCAFGLNSPDKVLLIPYNDLAKQLDNCHTSPDRDGSIRHWHIRLETNEAGEISMLSRGDHAHLPVSEFLLDRT</sequence>
<feature type="compositionally biased region" description="Acidic residues" evidence="1">
    <location>
        <begin position="226"/>
        <end position="235"/>
    </location>
</feature>
<name>A0A517MS36_9BACT</name>
<dbReference type="AlphaFoldDB" id="A0A517MS36"/>
<evidence type="ECO:0000256" key="1">
    <source>
        <dbReference type="SAM" id="MobiDB-lite"/>
    </source>
</evidence>
<feature type="region of interest" description="Disordered" evidence="1">
    <location>
        <begin position="224"/>
        <end position="249"/>
    </location>
</feature>
<feature type="compositionally biased region" description="Basic and acidic residues" evidence="1">
    <location>
        <begin position="236"/>
        <end position="245"/>
    </location>
</feature>
<evidence type="ECO:0000313" key="2">
    <source>
        <dbReference type="EMBL" id="QDS97685.1"/>
    </source>
</evidence>
<accession>A0A517MS36</accession>
<keyword evidence="3" id="KW-1185">Reference proteome</keyword>
<reference evidence="2 3" key="1">
    <citation type="submission" date="2019-02" db="EMBL/GenBank/DDBJ databases">
        <title>Deep-cultivation of Planctomycetes and their phenomic and genomic characterization uncovers novel biology.</title>
        <authorList>
            <person name="Wiegand S."/>
            <person name="Jogler M."/>
            <person name="Boedeker C."/>
            <person name="Pinto D."/>
            <person name="Vollmers J."/>
            <person name="Rivas-Marin E."/>
            <person name="Kohn T."/>
            <person name="Peeters S.H."/>
            <person name="Heuer A."/>
            <person name="Rast P."/>
            <person name="Oberbeckmann S."/>
            <person name="Bunk B."/>
            <person name="Jeske O."/>
            <person name="Meyerdierks A."/>
            <person name="Storesund J.E."/>
            <person name="Kallscheuer N."/>
            <person name="Luecker S."/>
            <person name="Lage O.M."/>
            <person name="Pohl T."/>
            <person name="Merkel B.J."/>
            <person name="Hornburger P."/>
            <person name="Mueller R.-W."/>
            <person name="Bruemmer F."/>
            <person name="Labrenz M."/>
            <person name="Spormann A.M."/>
            <person name="Op den Camp H."/>
            <person name="Overmann J."/>
            <person name="Amann R."/>
            <person name="Jetten M.S.M."/>
            <person name="Mascher T."/>
            <person name="Medema M.H."/>
            <person name="Devos D.P."/>
            <person name="Kaster A.-K."/>
            <person name="Ovreas L."/>
            <person name="Rohde M."/>
            <person name="Galperin M.Y."/>
            <person name="Jogler C."/>
        </authorList>
    </citation>
    <scope>NUCLEOTIDE SEQUENCE [LARGE SCALE GENOMIC DNA]</scope>
    <source>
        <strain evidence="2 3">HG15A2</strain>
    </source>
</reference>
<dbReference type="EMBL" id="CP036263">
    <property type="protein sequence ID" value="QDS97685.1"/>
    <property type="molecule type" value="Genomic_DNA"/>
</dbReference>
<dbReference type="RefSeq" id="WP_145058254.1">
    <property type="nucleotide sequence ID" value="NZ_CP036263.1"/>
</dbReference>
<organism evidence="2 3">
    <name type="scientific">Adhaeretor mobilis</name>
    <dbReference type="NCBI Taxonomy" id="1930276"/>
    <lineage>
        <taxon>Bacteria</taxon>
        <taxon>Pseudomonadati</taxon>
        <taxon>Planctomycetota</taxon>
        <taxon>Planctomycetia</taxon>
        <taxon>Pirellulales</taxon>
        <taxon>Lacipirellulaceae</taxon>
        <taxon>Adhaeretor</taxon>
    </lineage>
</organism>
<evidence type="ECO:0000313" key="3">
    <source>
        <dbReference type="Proteomes" id="UP000319852"/>
    </source>
</evidence>
<dbReference type="Proteomes" id="UP000319852">
    <property type="component" value="Chromosome"/>
</dbReference>
<proteinExistence type="predicted"/>